<evidence type="ECO:0000256" key="6">
    <source>
        <dbReference type="SAM" id="MobiDB-lite"/>
    </source>
</evidence>
<protein>
    <recommendedName>
        <fullName evidence="5">Pseudouridine synthase</fullName>
        <ecNumber evidence="5">5.4.99.-</ecNumber>
    </recommendedName>
</protein>
<evidence type="ECO:0000256" key="3">
    <source>
        <dbReference type="ARBA" id="ARBA00023235"/>
    </source>
</evidence>
<organism evidence="8 9">
    <name type="scientific">Frondihabitans australicus</name>
    <dbReference type="NCBI Taxonomy" id="386892"/>
    <lineage>
        <taxon>Bacteria</taxon>
        <taxon>Bacillati</taxon>
        <taxon>Actinomycetota</taxon>
        <taxon>Actinomycetes</taxon>
        <taxon>Micrococcales</taxon>
        <taxon>Microbacteriaceae</taxon>
        <taxon>Frondihabitans</taxon>
    </lineage>
</organism>
<dbReference type="CDD" id="cd00165">
    <property type="entry name" value="S4"/>
    <property type="match status" value="1"/>
</dbReference>
<feature type="compositionally biased region" description="Gly residues" evidence="6">
    <location>
        <begin position="386"/>
        <end position="401"/>
    </location>
</feature>
<feature type="region of interest" description="Disordered" evidence="6">
    <location>
        <begin position="279"/>
        <end position="401"/>
    </location>
</feature>
<comment type="similarity">
    <text evidence="2 5">Belongs to the pseudouridine synthase RsuA family.</text>
</comment>
<comment type="catalytic activity">
    <reaction evidence="1">
        <text>a uridine in RNA = a pseudouridine in RNA</text>
        <dbReference type="Rhea" id="RHEA:48348"/>
        <dbReference type="Rhea" id="RHEA-COMP:12068"/>
        <dbReference type="Rhea" id="RHEA-COMP:12069"/>
        <dbReference type="ChEBI" id="CHEBI:65314"/>
        <dbReference type="ChEBI" id="CHEBI:65315"/>
    </reaction>
</comment>
<dbReference type="Gene3D" id="3.10.290.10">
    <property type="entry name" value="RNA-binding S4 domain"/>
    <property type="match status" value="1"/>
</dbReference>
<dbReference type="GO" id="GO:0120159">
    <property type="term" value="F:rRNA pseudouridine synthase activity"/>
    <property type="evidence" value="ECO:0007669"/>
    <property type="project" value="UniProtKB-ARBA"/>
</dbReference>
<dbReference type="OrthoDB" id="9807213at2"/>
<dbReference type="Gene3D" id="3.30.70.580">
    <property type="entry name" value="Pseudouridine synthase I, catalytic domain, N-terminal subdomain"/>
    <property type="match status" value="1"/>
</dbReference>
<dbReference type="Pfam" id="PF01479">
    <property type="entry name" value="S4"/>
    <property type="match status" value="1"/>
</dbReference>
<feature type="compositionally biased region" description="Acidic residues" evidence="6">
    <location>
        <begin position="284"/>
        <end position="306"/>
    </location>
</feature>
<evidence type="ECO:0000313" key="8">
    <source>
        <dbReference type="EMBL" id="RKR74441.1"/>
    </source>
</evidence>
<dbReference type="EMBL" id="RBKS01000001">
    <property type="protein sequence ID" value="RKR74441.1"/>
    <property type="molecule type" value="Genomic_DNA"/>
</dbReference>
<dbReference type="CDD" id="cd02870">
    <property type="entry name" value="PseudoU_synth_RsuA_like"/>
    <property type="match status" value="1"/>
</dbReference>
<dbReference type="InterPro" id="IPR042092">
    <property type="entry name" value="PsdUridine_s_RsuA/RluB/E/F_cat"/>
</dbReference>
<dbReference type="PROSITE" id="PS50889">
    <property type="entry name" value="S4"/>
    <property type="match status" value="1"/>
</dbReference>
<keyword evidence="3 5" id="KW-0413">Isomerase</keyword>
<reference evidence="8 9" key="1">
    <citation type="submission" date="2018-10" db="EMBL/GenBank/DDBJ databases">
        <title>Sequencing the genomes of 1000 actinobacteria strains.</title>
        <authorList>
            <person name="Klenk H.-P."/>
        </authorList>
    </citation>
    <scope>NUCLEOTIDE SEQUENCE [LARGE SCALE GENOMIC DNA]</scope>
    <source>
        <strain evidence="8 9">DSM 17894</strain>
    </source>
</reference>
<evidence type="ECO:0000256" key="4">
    <source>
        <dbReference type="PROSITE-ProRule" id="PRU00182"/>
    </source>
</evidence>
<evidence type="ECO:0000259" key="7">
    <source>
        <dbReference type="SMART" id="SM00363"/>
    </source>
</evidence>
<dbReference type="Pfam" id="PF00849">
    <property type="entry name" value="PseudoU_synth_2"/>
    <property type="match status" value="1"/>
</dbReference>
<dbReference type="InterPro" id="IPR018496">
    <property type="entry name" value="PsdUridine_synth_RsuA/RluB_CS"/>
</dbReference>
<keyword evidence="4" id="KW-0694">RNA-binding</keyword>
<dbReference type="PANTHER" id="PTHR47683:SF2">
    <property type="entry name" value="RNA-BINDING S4 DOMAIN-CONTAINING PROTEIN"/>
    <property type="match status" value="1"/>
</dbReference>
<dbReference type="SUPFAM" id="SSF55174">
    <property type="entry name" value="Alpha-L RNA-binding motif"/>
    <property type="match status" value="1"/>
</dbReference>
<dbReference type="FunFam" id="3.10.290.10:FF:000003">
    <property type="entry name" value="Pseudouridine synthase"/>
    <property type="match status" value="1"/>
</dbReference>
<dbReference type="InterPro" id="IPR000748">
    <property type="entry name" value="PsdUridine_synth_RsuA/RluB/E/F"/>
</dbReference>
<dbReference type="InterPro" id="IPR036986">
    <property type="entry name" value="S4_RNA-bd_sf"/>
</dbReference>
<dbReference type="Proteomes" id="UP000280008">
    <property type="component" value="Unassembled WGS sequence"/>
</dbReference>
<dbReference type="SMART" id="SM00363">
    <property type="entry name" value="S4"/>
    <property type="match status" value="1"/>
</dbReference>
<comment type="caution">
    <text evidence="8">The sequence shown here is derived from an EMBL/GenBank/DDBJ whole genome shotgun (WGS) entry which is preliminary data.</text>
</comment>
<evidence type="ECO:0000256" key="1">
    <source>
        <dbReference type="ARBA" id="ARBA00000073"/>
    </source>
</evidence>
<feature type="compositionally biased region" description="Basic and acidic residues" evidence="6">
    <location>
        <begin position="368"/>
        <end position="385"/>
    </location>
</feature>
<dbReference type="InterPro" id="IPR020103">
    <property type="entry name" value="PsdUridine_synth_cat_dom_sf"/>
</dbReference>
<dbReference type="GO" id="GO:0000455">
    <property type="term" value="P:enzyme-directed rRNA pseudouridine synthesis"/>
    <property type="evidence" value="ECO:0007669"/>
    <property type="project" value="UniProtKB-ARBA"/>
</dbReference>
<dbReference type="AlphaFoldDB" id="A0A495IGJ7"/>
<evidence type="ECO:0000256" key="2">
    <source>
        <dbReference type="ARBA" id="ARBA00008348"/>
    </source>
</evidence>
<feature type="compositionally biased region" description="Basic and acidic residues" evidence="6">
    <location>
        <begin position="307"/>
        <end position="316"/>
    </location>
</feature>
<proteinExistence type="inferred from homology"/>
<dbReference type="InterPro" id="IPR002942">
    <property type="entry name" value="S4_RNA-bd"/>
</dbReference>
<dbReference type="EC" id="5.4.99.-" evidence="5"/>
<dbReference type="Gene3D" id="3.30.70.1560">
    <property type="entry name" value="Alpha-L RNA-binding motif"/>
    <property type="match status" value="1"/>
</dbReference>
<dbReference type="NCBIfam" id="TIGR00093">
    <property type="entry name" value="pseudouridine synthase"/>
    <property type="match status" value="1"/>
</dbReference>
<dbReference type="PROSITE" id="PS01149">
    <property type="entry name" value="PSI_RSU"/>
    <property type="match status" value="1"/>
</dbReference>
<keyword evidence="9" id="KW-1185">Reference proteome</keyword>
<dbReference type="InterPro" id="IPR006145">
    <property type="entry name" value="PsdUridine_synth_RsuA/RluA"/>
</dbReference>
<name>A0A495IGJ7_9MICO</name>
<evidence type="ECO:0000313" key="9">
    <source>
        <dbReference type="Proteomes" id="UP000280008"/>
    </source>
</evidence>
<gene>
    <name evidence="8" type="ORF">C8E83_1554</name>
</gene>
<dbReference type="PANTHER" id="PTHR47683">
    <property type="entry name" value="PSEUDOURIDINE SYNTHASE FAMILY PROTEIN-RELATED"/>
    <property type="match status" value="1"/>
</dbReference>
<dbReference type="InterPro" id="IPR050343">
    <property type="entry name" value="RsuA_PseudoU_synthase"/>
</dbReference>
<dbReference type="SUPFAM" id="SSF55120">
    <property type="entry name" value="Pseudouridine synthase"/>
    <property type="match status" value="1"/>
</dbReference>
<accession>A0A495IGJ7</accession>
<dbReference type="GO" id="GO:0003723">
    <property type="term" value="F:RNA binding"/>
    <property type="evidence" value="ECO:0007669"/>
    <property type="project" value="UniProtKB-KW"/>
</dbReference>
<sequence>MAPSETAGAGAGAPPSGERLQKVMAAAGIASRRVSEDLIAQGRVTVNGAVVTEPGRRIDPVVDRVVVDGQAVQLDTSRRYLMLNKPVGVVSSLRDERGRPDLTQFTDRYPERLFNVGRLDAETSGLLILTNDGELAHVLAHPSFGVMKTYVAKVEGSITPATVKTLLAGVELEDGPIAADSARIVDRGTGRASGTSIVEITLHSGRNRIVRRMLDAVGHPVIDLVRRQFGPLHLGTLKIGQARDLTRDELGELLTIAQDAGLGAVATAVVAEADEESGVHLVADVEDDVAETDKEYYDEDDEEFEAERDARDESRRRPAGAGRGSQGDQQGGTARREPKKQYDSDGNRRRAVNGDVTGGRPVKGDGPTSRRAEVRREQERRRGQERPGGTGGRRGGPGGAR</sequence>
<evidence type="ECO:0000256" key="5">
    <source>
        <dbReference type="RuleBase" id="RU003887"/>
    </source>
</evidence>
<dbReference type="InterPro" id="IPR020094">
    <property type="entry name" value="TruA/RsuA/RluB/E/F_N"/>
</dbReference>
<feature type="domain" description="RNA-binding S4" evidence="7">
    <location>
        <begin position="18"/>
        <end position="82"/>
    </location>
</feature>
<feature type="compositionally biased region" description="Basic and acidic residues" evidence="6">
    <location>
        <begin position="334"/>
        <end position="348"/>
    </location>
</feature>